<protein>
    <submittedName>
        <fullName evidence="2">Uncharacterized protein</fullName>
    </submittedName>
</protein>
<reference evidence="2" key="1">
    <citation type="submission" date="2020-07" db="EMBL/GenBank/DDBJ databases">
        <title>Vallitalea pronyensis genome.</title>
        <authorList>
            <person name="Postec A."/>
        </authorList>
    </citation>
    <scope>NUCLEOTIDE SEQUENCE</scope>
    <source>
        <strain evidence="2">FatNI3</strain>
    </source>
</reference>
<keyword evidence="1" id="KW-0812">Transmembrane</keyword>
<evidence type="ECO:0000256" key="1">
    <source>
        <dbReference type="SAM" id="Phobius"/>
    </source>
</evidence>
<dbReference type="EMBL" id="CP058649">
    <property type="protein sequence ID" value="QUI24594.1"/>
    <property type="molecule type" value="Genomic_DNA"/>
</dbReference>
<keyword evidence="3" id="KW-1185">Reference proteome</keyword>
<feature type="transmembrane region" description="Helical" evidence="1">
    <location>
        <begin position="53"/>
        <end position="71"/>
    </location>
</feature>
<feature type="transmembrane region" description="Helical" evidence="1">
    <location>
        <begin position="83"/>
        <end position="104"/>
    </location>
</feature>
<evidence type="ECO:0000313" key="2">
    <source>
        <dbReference type="EMBL" id="QUI24594.1"/>
    </source>
</evidence>
<dbReference type="Proteomes" id="UP000683246">
    <property type="component" value="Chromosome"/>
</dbReference>
<gene>
    <name evidence="2" type="ORF">HZI73_20810</name>
</gene>
<feature type="transmembrane region" description="Helical" evidence="1">
    <location>
        <begin position="128"/>
        <end position="144"/>
    </location>
</feature>
<name>A0A8J8MN74_9FIRM</name>
<dbReference type="RefSeq" id="WP_212695286.1">
    <property type="nucleotide sequence ID" value="NZ_CP058649.1"/>
</dbReference>
<keyword evidence="1" id="KW-1133">Transmembrane helix</keyword>
<dbReference type="AlphaFoldDB" id="A0A8J8MN74"/>
<sequence>MGKSYQYIFWGIVFVFIDINMGPLDIMPDIIGYFLIINGLSKLYHLTENRGFFIAKSAGVILTVFSIFNLLVRFSGGLEHAPIVGMAVGVIVQMIQLVMVFYIYEGTITSLAHEDHHLTVRMKSGQKLFAYLYLITAFITPFMLNIEDTYAGGIMIMCMIANVCAVLSWAANMHRAHKFYQEKGV</sequence>
<organism evidence="2 3">
    <name type="scientific">Vallitalea pronyensis</name>
    <dbReference type="NCBI Taxonomy" id="1348613"/>
    <lineage>
        <taxon>Bacteria</taxon>
        <taxon>Bacillati</taxon>
        <taxon>Bacillota</taxon>
        <taxon>Clostridia</taxon>
        <taxon>Lachnospirales</taxon>
        <taxon>Vallitaleaceae</taxon>
        <taxon>Vallitalea</taxon>
    </lineage>
</organism>
<feature type="transmembrane region" description="Helical" evidence="1">
    <location>
        <begin position="150"/>
        <end position="171"/>
    </location>
</feature>
<keyword evidence="1" id="KW-0472">Membrane</keyword>
<evidence type="ECO:0000313" key="3">
    <source>
        <dbReference type="Proteomes" id="UP000683246"/>
    </source>
</evidence>
<accession>A0A8J8MN74</accession>
<proteinExistence type="predicted"/>
<dbReference type="KEGG" id="vpy:HZI73_20810"/>